<protein>
    <recommendedName>
        <fullName evidence="4">DUF4283 domain-containing protein</fullName>
    </recommendedName>
</protein>
<evidence type="ECO:0000256" key="1">
    <source>
        <dbReference type="SAM" id="MobiDB-lite"/>
    </source>
</evidence>
<comment type="caution">
    <text evidence="2">The sequence shown here is derived from an EMBL/GenBank/DDBJ whole genome shotgun (WGS) entry which is preliminary data.</text>
</comment>
<reference evidence="2 3" key="1">
    <citation type="journal article" date="2019" name="Genome Biol. Evol.">
        <title>Insights into the evolution of the New World diploid cottons (Gossypium, subgenus Houzingenia) based on genome sequencing.</title>
        <authorList>
            <person name="Grover C.E."/>
            <person name="Arick M.A. 2nd"/>
            <person name="Thrash A."/>
            <person name="Conover J.L."/>
            <person name="Sanders W.S."/>
            <person name="Peterson D.G."/>
            <person name="Frelichowski J.E."/>
            <person name="Scheffler J.A."/>
            <person name="Scheffler B.E."/>
            <person name="Wendel J.F."/>
        </authorList>
    </citation>
    <scope>NUCLEOTIDE SEQUENCE [LARGE SCALE GENOMIC DNA]</scope>
    <source>
        <strain evidence="2">8</strain>
        <tissue evidence="2">Leaf</tissue>
    </source>
</reference>
<sequence length="176" mass="20229">MSSQSVNNVYSCSSGPPLEDDSSDTSLKLGLRLWVLIVKVVGLKSANIDSSASQLSLSDSEEINGDMCSVDFLQGTLSDIWRLRFRIIVISRDDNSYVIKVVLLMVTRWKPNVYLNRDLFSYVDKWVHNWGLPLEYHRPFVARRIAQVAGEVLRIDWENIAAWNIRYLRVCPRLRP</sequence>
<feature type="compositionally biased region" description="Polar residues" evidence="1">
    <location>
        <begin position="1"/>
        <end position="14"/>
    </location>
</feature>
<accession>A0A7J9DG77</accession>
<evidence type="ECO:0000313" key="3">
    <source>
        <dbReference type="Proteomes" id="UP000593568"/>
    </source>
</evidence>
<gene>
    <name evidence="2" type="ORF">Gotri_022579</name>
</gene>
<dbReference type="EMBL" id="JABEZW010000002">
    <property type="protein sequence ID" value="MBA0759742.1"/>
    <property type="molecule type" value="Genomic_DNA"/>
</dbReference>
<evidence type="ECO:0000313" key="2">
    <source>
        <dbReference type="EMBL" id="MBA0759742.1"/>
    </source>
</evidence>
<keyword evidence="3" id="KW-1185">Reference proteome</keyword>
<dbReference type="Proteomes" id="UP000593568">
    <property type="component" value="Unassembled WGS sequence"/>
</dbReference>
<organism evidence="2 3">
    <name type="scientific">Gossypium trilobum</name>
    <dbReference type="NCBI Taxonomy" id="34281"/>
    <lineage>
        <taxon>Eukaryota</taxon>
        <taxon>Viridiplantae</taxon>
        <taxon>Streptophyta</taxon>
        <taxon>Embryophyta</taxon>
        <taxon>Tracheophyta</taxon>
        <taxon>Spermatophyta</taxon>
        <taxon>Magnoliopsida</taxon>
        <taxon>eudicotyledons</taxon>
        <taxon>Gunneridae</taxon>
        <taxon>Pentapetalae</taxon>
        <taxon>rosids</taxon>
        <taxon>malvids</taxon>
        <taxon>Malvales</taxon>
        <taxon>Malvaceae</taxon>
        <taxon>Malvoideae</taxon>
        <taxon>Gossypium</taxon>
    </lineage>
</organism>
<evidence type="ECO:0008006" key="4">
    <source>
        <dbReference type="Google" id="ProtNLM"/>
    </source>
</evidence>
<proteinExistence type="predicted"/>
<dbReference type="AlphaFoldDB" id="A0A7J9DG77"/>
<feature type="region of interest" description="Disordered" evidence="1">
    <location>
        <begin position="1"/>
        <end position="20"/>
    </location>
</feature>
<name>A0A7J9DG77_9ROSI</name>